<dbReference type="PANTHER" id="PTHR43244:SF1">
    <property type="entry name" value="5,10-METHYLENETETRAHYDROMETHANOPTERIN REDUCTASE"/>
    <property type="match status" value="1"/>
</dbReference>
<protein>
    <submittedName>
        <fullName evidence="3">Alkanesulfonate monooxygenase SsuD/methylene tetrahydromethanopterin reductase-like flavin-dependent oxidoreductase (Luciferase family)</fullName>
    </submittedName>
</protein>
<gene>
    <name evidence="3" type="ORF">EV186_1021357</name>
</gene>
<keyword evidence="3" id="KW-0503">Monooxygenase</keyword>
<comment type="caution">
    <text evidence="3">The sequence shown here is derived from an EMBL/GenBank/DDBJ whole genome shotgun (WGS) entry which is preliminary data.</text>
</comment>
<dbReference type="Proteomes" id="UP000295444">
    <property type="component" value="Unassembled WGS sequence"/>
</dbReference>
<feature type="domain" description="Luciferase-like" evidence="2">
    <location>
        <begin position="11"/>
        <end position="288"/>
    </location>
</feature>
<reference evidence="3 4" key="1">
    <citation type="submission" date="2019-03" db="EMBL/GenBank/DDBJ databases">
        <title>Genomic Encyclopedia of Type Strains, Phase IV (KMG-IV): sequencing the most valuable type-strain genomes for metagenomic binning, comparative biology and taxonomic classification.</title>
        <authorList>
            <person name="Goeker M."/>
        </authorList>
    </citation>
    <scope>NUCLEOTIDE SEQUENCE [LARGE SCALE GENOMIC DNA]</scope>
    <source>
        <strain evidence="3 4">DSM 45361</strain>
    </source>
</reference>
<dbReference type="InterPro" id="IPR011251">
    <property type="entry name" value="Luciferase-like_dom"/>
</dbReference>
<accession>A0A4R6SKC2</accession>
<dbReference type="PANTHER" id="PTHR43244">
    <property type="match status" value="1"/>
</dbReference>
<sequence length="305" mass="31674">MTVGVMLPRDLAPEQVLSFAEAAEQLGFAQLWVVEDWGFRGGIAQAAAVLAATGRITVGVGILPAAARNAAFTAMELATLAELFPGRVIAGIGHGMPDWMRQVGARVASPLTLLAEHLAAVRALLRGERVSTEGRYVRLTDAVLTSPPSVVPPVLAGVRGPKSLAVSGKHADGTLLAEPVTPEYLASAKQHIAAGGPHQLVAYAVAAVGPDSYDMVRPALEWIGEPDWAPHLAPTPFADEVARLRAAASSRAEFAASLPDDLVAKLAIAGPLDVARRRIGELHEAGADVVVLVPAGPLPDLAQLV</sequence>
<keyword evidence="1" id="KW-0560">Oxidoreductase</keyword>
<dbReference type="GO" id="GO:0016705">
    <property type="term" value="F:oxidoreductase activity, acting on paired donors, with incorporation or reduction of molecular oxygen"/>
    <property type="evidence" value="ECO:0007669"/>
    <property type="project" value="InterPro"/>
</dbReference>
<dbReference type="EMBL" id="SNXZ01000002">
    <property type="protein sequence ID" value="TDQ01488.1"/>
    <property type="molecule type" value="Genomic_DNA"/>
</dbReference>
<keyword evidence="4" id="KW-1185">Reference proteome</keyword>
<dbReference type="CDD" id="cd01097">
    <property type="entry name" value="Tetrahydromethanopterin_reductase"/>
    <property type="match status" value="1"/>
</dbReference>
<dbReference type="InterPro" id="IPR036661">
    <property type="entry name" value="Luciferase-like_sf"/>
</dbReference>
<proteinExistence type="predicted"/>
<dbReference type="GO" id="GO:0004497">
    <property type="term" value="F:monooxygenase activity"/>
    <property type="evidence" value="ECO:0007669"/>
    <property type="project" value="UniProtKB-KW"/>
</dbReference>
<evidence type="ECO:0000259" key="2">
    <source>
        <dbReference type="Pfam" id="PF00296"/>
    </source>
</evidence>
<evidence type="ECO:0000313" key="4">
    <source>
        <dbReference type="Proteomes" id="UP000295444"/>
    </source>
</evidence>
<dbReference type="OrthoDB" id="675245at2"/>
<dbReference type="RefSeq" id="WP_133850065.1">
    <property type="nucleotide sequence ID" value="NZ_SNXZ01000002.1"/>
</dbReference>
<dbReference type="Gene3D" id="3.20.20.30">
    <property type="entry name" value="Luciferase-like domain"/>
    <property type="match status" value="1"/>
</dbReference>
<dbReference type="InterPro" id="IPR050564">
    <property type="entry name" value="F420-G6PD/mer"/>
</dbReference>
<dbReference type="SUPFAM" id="SSF51679">
    <property type="entry name" value="Bacterial luciferase-like"/>
    <property type="match status" value="1"/>
</dbReference>
<organism evidence="3 4">
    <name type="scientific">Labedaea rhizosphaerae</name>
    <dbReference type="NCBI Taxonomy" id="598644"/>
    <lineage>
        <taxon>Bacteria</taxon>
        <taxon>Bacillati</taxon>
        <taxon>Actinomycetota</taxon>
        <taxon>Actinomycetes</taxon>
        <taxon>Pseudonocardiales</taxon>
        <taxon>Pseudonocardiaceae</taxon>
        <taxon>Labedaea</taxon>
    </lineage>
</organism>
<dbReference type="Pfam" id="PF00296">
    <property type="entry name" value="Bac_luciferase"/>
    <property type="match status" value="1"/>
</dbReference>
<name>A0A4R6SKC2_LABRH</name>
<dbReference type="AlphaFoldDB" id="A0A4R6SKC2"/>
<evidence type="ECO:0000313" key="3">
    <source>
        <dbReference type="EMBL" id="TDQ01488.1"/>
    </source>
</evidence>
<evidence type="ECO:0000256" key="1">
    <source>
        <dbReference type="ARBA" id="ARBA00023002"/>
    </source>
</evidence>